<name>A0ABQ3EVU0_9ACTN</name>
<dbReference type="Proteomes" id="UP000642673">
    <property type="component" value="Unassembled WGS sequence"/>
</dbReference>
<reference evidence="3" key="1">
    <citation type="journal article" date="2019" name="Int. J. Syst. Evol. Microbiol.">
        <title>The Global Catalogue of Microorganisms (GCM) 10K type strain sequencing project: providing services to taxonomists for standard genome sequencing and annotation.</title>
        <authorList>
            <consortium name="The Broad Institute Genomics Platform"/>
            <consortium name="The Broad Institute Genome Sequencing Center for Infectious Disease"/>
            <person name="Wu L."/>
            <person name="Ma J."/>
        </authorList>
    </citation>
    <scope>NUCLEOTIDE SEQUENCE [LARGE SCALE GENOMIC DNA]</scope>
    <source>
        <strain evidence="3">JCM 4738</strain>
    </source>
</reference>
<dbReference type="Gene3D" id="3.10.450.50">
    <property type="match status" value="1"/>
</dbReference>
<evidence type="ECO:0000313" key="2">
    <source>
        <dbReference type="EMBL" id="GHB66976.1"/>
    </source>
</evidence>
<accession>A0ABQ3EVU0</accession>
<organism evidence="2 3">
    <name type="scientific">Streptomyces cirratus</name>
    <dbReference type="NCBI Taxonomy" id="68187"/>
    <lineage>
        <taxon>Bacteria</taxon>
        <taxon>Bacillati</taxon>
        <taxon>Actinomycetota</taxon>
        <taxon>Actinomycetes</taxon>
        <taxon>Kitasatosporales</taxon>
        <taxon>Streptomycetaceae</taxon>
        <taxon>Streptomyces</taxon>
    </lineage>
</organism>
<gene>
    <name evidence="2" type="ORF">GCM10010347_41310</name>
</gene>
<proteinExistence type="predicted"/>
<protein>
    <recommendedName>
        <fullName evidence="1">SnoaL-like domain-containing protein</fullName>
    </recommendedName>
</protein>
<dbReference type="SUPFAM" id="SSF54427">
    <property type="entry name" value="NTF2-like"/>
    <property type="match status" value="1"/>
</dbReference>
<dbReference type="InterPro" id="IPR037401">
    <property type="entry name" value="SnoaL-like"/>
</dbReference>
<dbReference type="EMBL" id="BMVP01000008">
    <property type="protein sequence ID" value="GHB66976.1"/>
    <property type="molecule type" value="Genomic_DNA"/>
</dbReference>
<dbReference type="Pfam" id="PF12680">
    <property type="entry name" value="SnoaL_2"/>
    <property type="match status" value="1"/>
</dbReference>
<comment type="caution">
    <text evidence="2">The sequence shown here is derived from an EMBL/GenBank/DDBJ whole genome shotgun (WGS) entry which is preliminary data.</text>
</comment>
<evidence type="ECO:0000313" key="3">
    <source>
        <dbReference type="Proteomes" id="UP000642673"/>
    </source>
</evidence>
<dbReference type="InterPro" id="IPR032710">
    <property type="entry name" value="NTF2-like_dom_sf"/>
</dbReference>
<evidence type="ECO:0000259" key="1">
    <source>
        <dbReference type="Pfam" id="PF12680"/>
    </source>
</evidence>
<feature type="domain" description="SnoaL-like" evidence="1">
    <location>
        <begin position="9"/>
        <end position="102"/>
    </location>
</feature>
<sequence length="117" mass="12978">MNTPEQISEQYFTAWEAGDFDTLSGLLADGVDFVGTLGRASGREECLRGLRGLGRIVEKIEVQARVANDTDVITWFNLHTIGAPPTPTANWSHVEDGQITRIRVTFDPRAILAQRDH</sequence>
<dbReference type="RefSeq" id="WP_190185714.1">
    <property type="nucleotide sequence ID" value="NZ_BMVP01000008.1"/>
</dbReference>
<keyword evidence="3" id="KW-1185">Reference proteome</keyword>